<reference evidence="1" key="1">
    <citation type="submission" date="2023-06" db="EMBL/GenBank/DDBJ databases">
        <authorList>
            <person name="Delattre M."/>
        </authorList>
    </citation>
    <scope>NUCLEOTIDE SEQUENCE</scope>
    <source>
        <strain evidence="1">AF72</strain>
    </source>
</reference>
<evidence type="ECO:0000313" key="1">
    <source>
        <dbReference type="EMBL" id="CAJ0575308.1"/>
    </source>
</evidence>
<sequence>MVVGKWPREPSGPINSPLTFPPNVPSPACRRLIAQLLDDDEERRAGYEDCLWSGEEITPWSNLIPEWLAVSPVWIFADQNFVYSVLHQN</sequence>
<dbReference type="EMBL" id="CATQJA010002637">
    <property type="protein sequence ID" value="CAJ0575308.1"/>
    <property type="molecule type" value="Genomic_DNA"/>
</dbReference>
<organism evidence="1 2">
    <name type="scientific">Mesorhabditis spiculigera</name>
    <dbReference type="NCBI Taxonomy" id="96644"/>
    <lineage>
        <taxon>Eukaryota</taxon>
        <taxon>Metazoa</taxon>
        <taxon>Ecdysozoa</taxon>
        <taxon>Nematoda</taxon>
        <taxon>Chromadorea</taxon>
        <taxon>Rhabditida</taxon>
        <taxon>Rhabditina</taxon>
        <taxon>Rhabditomorpha</taxon>
        <taxon>Rhabditoidea</taxon>
        <taxon>Rhabditidae</taxon>
        <taxon>Mesorhabditinae</taxon>
        <taxon>Mesorhabditis</taxon>
    </lineage>
</organism>
<protein>
    <submittedName>
        <fullName evidence="1">Uncharacterized protein</fullName>
    </submittedName>
</protein>
<gene>
    <name evidence="1" type="ORF">MSPICULIGERA_LOCUS13620</name>
</gene>
<name>A0AA36CU06_9BILA</name>
<dbReference type="Proteomes" id="UP001177023">
    <property type="component" value="Unassembled WGS sequence"/>
</dbReference>
<dbReference type="AlphaFoldDB" id="A0AA36CU06"/>
<accession>A0AA36CU06</accession>
<comment type="caution">
    <text evidence="1">The sequence shown here is derived from an EMBL/GenBank/DDBJ whole genome shotgun (WGS) entry which is preliminary data.</text>
</comment>
<keyword evidence="2" id="KW-1185">Reference proteome</keyword>
<evidence type="ECO:0000313" key="2">
    <source>
        <dbReference type="Proteomes" id="UP001177023"/>
    </source>
</evidence>
<feature type="non-terminal residue" evidence="1">
    <location>
        <position position="1"/>
    </location>
</feature>
<proteinExistence type="predicted"/>